<sequence length="439" mass="47937">MDRPKLSILMVSDFFYPNTGGVENHIYQLSQCLLSRGHHVVVLTHSRGTPPGTRYLTNGLKVIYLPRRPFVLENTLPTFFGLYPALHRILATERVGVLHAHQAFSTMAHEAVMAARCAGCATVFTDHSLFGFADLGSIALNKAMKHSLADVSAAICVSHTSKENTVLRACLPPSLVSVIPNAVDAALYTPDLGQRQPGRITVVALSRMVYRKGIDLLAGILPRFLARHPKVDFIIGGDGPKLPGLRRAVSEAGLGPRVEFLGHVKPEAVRSVLVRGHLFLNCSLTEAFCMAIVEAAAAGLLVVSTRVGGVPEVLPSDILLLAEPSCDGILEALETALVTLPTIDPWRQHQAVREMYSWRSVTQRTEDVYYRAVQHPDRGGGMLGTLRRCRQCGVWYGLICCAIRALGFLLWTILDLLQPPSRVCCSPRFPNALREGLAC</sequence>
<name>A0A1D2A0B5_AUXPR</name>
<dbReference type="GO" id="GO:0000506">
    <property type="term" value="C:glycosylphosphatidylinositol-N-acetylglucosaminyltransferase (GPI-GnT) complex"/>
    <property type="evidence" value="ECO:0007669"/>
    <property type="project" value="TreeGrafter"/>
</dbReference>
<feature type="transmembrane region" description="Helical" evidence="1">
    <location>
        <begin position="394"/>
        <end position="414"/>
    </location>
</feature>
<dbReference type="PANTHER" id="PTHR45871:SF1">
    <property type="entry name" value="PHOSPHATIDYLINOSITOL N-ACETYLGLUCOSAMINYLTRANSFERASE SUBUNIT A"/>
    <property type="match status" value="1"/>
</dbReference>
<organism evidence="3">
    <name type="scientific">Auxenochlorella protothecoides</name>
    <name type="common">Green microalga</name>
    <name type="synonym">Chlorella protothecoides</name>
    <dbReference type="NCBI Taxonomy" id="3075"/>
    <lineage>
        <taxon>Eukaryota</taxon>
        <taxon>Viridiplantae</taxon>
        <taxon>Chlorophyta</taxon>
        <taxon>core chlorophytes</taxon>
        <taxon>Trebouxiophyceae</taxon>
        <taxon>Chlorellales</taxon>
        <taxon>Chlorellaceae</taxon>
        <taxon>Auxenochlorella</taxon>
    </lineage>
</organism>
<dbReference type="PANTHER" id="PTHR45871">
    <property type="entry name" value="N-ACETYLGLUCOSAMINYL-PHOSPHATIDYLINOSITOL BIOSYNTHETIC PROTEIN"/>
    <property type="match status" value="1"/>
</dbReference>
<keyword evidence="1" id="KW-0812">Transmembrane</keyword>
<protein>
    <recommendedName>
        <fullName evidence="2">PIGA GPI anchor biosynthesis domain-containing protein</fullName>
    </recommendedName>
</protein>
<dbReference type="Pfam" id="PF13692">
    <property type="entry name" value="Glyco_trans_1_4"/>
    <property type="match status" value="1"/>
</dbReference>
<gene>
    <name evidence="3" type="ORF">g.17776</name>
</gene>
<feature type="domain" description="PIGA GPI anchor biosynthesis" evidence="2">
    <location>
        <begin position="45"/>
        <end position="134"/>
    </location>
</feature>
<dbReference type="SUPFAM" id="SSF53756">
    <property type="entry name" value="UDP-Glycosyltransferase/glycogen phosphorylase"/>
    <property type="match status" value="1"/>
</dbReference>
<keyword evidence="1" id="KW-0472">Membrane</keyword>
<dbReference type="GO" id="GO:0017176">
    <property type="term" value="F:phosphatidylinositol N-acetylglucosaminyltransferase activity"/>
    <property type="evidence" value="ECO:0007669"/>
    <property type="project" value="TreeGrafter"/>
</dbReference>
<proteinExistence type="predicted"/>
<dbReference type="InterPro" id="IPR013234">
    <property type="entry name" value="PIGA_GPI_anchor_biosynthesis"/>
</dbReference>
<keyword evidence="1" id="KW-1133">Transmembrane helix</keyword>
<evidence type="ECO:0000313" key="3">
    <source>
        <dbReference type="EMBL" id="JAT72632.1"/>
    </source>
</evidence>
<dbReference type="GO" id="GO:0006506">
    <property type="term" value="P:GPI anchor biosynthetic process"/>
    <property type="evidence" value="ECO:0007669"/>
    <property type="project" value="InterPro"/>
</dbReference>
<dbReference type="EMBL" id="GDKF01005990">
    <property type="protein sequence ID" value="JAT72632.1"/>
    <property type="molecule type" value="Transcribed_RNA"/>
</dbReference>
<accession>A0A1D2A0B5</accession>
<evidence type="ECO:0000259" key="2">
    <source>
        <dbReference type="Pfam" id="PF08288"/>
    </source>
</evidence>
<dbReference type="Gene3D" id="3.40.50.2000">
    <property type="entry name" value="Glycogen Phosphorylase B"/>
    <property type="match status" value="2"/>
</dbReference>
<evidence type="ECO:0000256" key="1">
    <source>
        <dbReference type="SAM" id="Phobius"/>
    </source>
</evidence>
<dbReference type="AlphaFoldDB" id="A0A1D2A0B5"/>
<reference evidence="3" key="1">
    <citation type="submission" date="2015-08" db="EMBL/GenBank/DDBJ databases">
        <authorList>
            <person name="Babu N.S."/>
            <person name="Beckwith C.J."/>
            <person name="Beseler K.G."/>
            <person name="Brison A."/>
            <person name="Carone J.V."/>
            <person name="Caskin T.P."/>
            <person name="Diamond M."/>
            <person name="Durham M.E."/>
            <person name="Foxe J.M."/>
            <person name="Go M."/>
            <person name="Henderson B.A."/>
            <person name="Jones I.B."/>
            <person name="McGettigan J.A."/>
            <person name="Micheletti S.J."/>
            <person name="Nasrallah M.E."/>
            <person name="Ortiz D."/>
            <person name="Piller C.R."/>
            <person name="Privatt S.R."/>
            <person name="Schneider S.L."/>
            <person name="Sharp S."/>
            <person name="Smith T.C."/>
            <person name="Stanton J.D."/>
            <person name="Ullery H.E."/>
            <person name="Wilson R.J."/>
            <person name="Serrano M.G."/>
            <person name="Buck G."/>
            <person name="Lee V."/>
            <person name="Wang Y."/>
            <person name="Carvalho R."/>
            <person name="Voegtly L."/>
            <person name="Shi R."/>
            <person name="Duckworth R."/>
            <person name="Johnson A."/>
            <person name="Loviza R."/>
            <person name="Walstead R."/>
            <person name="Shah Z."/>
            <person name="Kiflezghi M."/>
            <person name="Wade K."/>
            <person name="Ball S.L."/>
            <person name="Bradley K.W."/>
            <person name="Asai D.J."/>
            <person name="Bowman C.A."/>
            <person name="Russell D.A."/>
            <person name="Pope W.H."/>
            <person name="Jacobs-Sera D."/>
            <person name="Hendrix R.W."/>
            <person name="Hatfull G.F."/>
        </authorList>
    </citation>
    <scope>NUCLEOTIDE SEQUENCE</scope>
</reference>
<dbReference type="Pfam" id="PF08288">
    <property type="entry name" value="PIGA"/>
    <property type="match status" value="1"/>
</dbReference>